<keyword evidence="7" id="KW-0812">Transmembrane</keyword>
<keyword evidence="10" id="KW-1185">Reference proteome</keyword>
<keyword evidence="4" id="KW-1015">Disulfide bond</keyword>
<feature type="region of interest" description="Disordered" evidence="6">
    <location>
        <begin position="1"/>
        <end position="36"/>
    </location>
</feature>
<evidence type="ECO:0000313" key="9">
    <source>
        <dbReference type="EMBL" id="QFG03170.1"/>
    </source>
</evidence>
<dbReference type="RefSeq" id="WP_158067085.1">
    <property type="nucleotide sequence ID" value="NZ_CP042829.1"/>
</dbReference>
<evidence type="ECO:0000259" key="8">
    <source>
        <dbReference type="Pfam" id="PF13462"/>
    </source>
</evidence>
<protein>
    <recommendedName>
        <fullName evidence="8">Thioredoxin-like fold domain-containing protein</fullName>
    </recommendedName>
</protein>
<reference evidence="9 10" key="1">
    <citation type="submission" date="2019-10" db="EMBL/GenBank/DDBJ databases">
        <title>Thermopilla bonchosmolovskayae gen. nov., sp. nov., a moderately thermophilic Chloroflexi bacterium from a Chukotka hot spring (Arctic, Russia), representing a novel classis Thermopillaia, which include previously uncultivated lineage OLB14.</title>
        <authorList>
            <person name="Kochetkova T.V."/>
            <person name="Zayulina K.S."/>
            <person name="Zhigarkov V.S."/>
            <person name="Minaev N.V."/>
            <person name="Novikov A."/>
            <person name="Toshchakov S.V."/>
            <person name="Elcheninov A.G."/>
            <person name="Kublanov I.V."/>
        </authorList>
    </citation>
    <scope>NUCLEOTIDE SEQUENCE [LARGE SCALE GENOMIC DNA]</scope>
    <source>
        <strain evidence="9 10">3753O</strain>
    </source>
</reference>
<evidence type="ECO:0000313" key="10">
    <source>
        <dbReference type="Proteomes" id="UP000326331"/>
    </source>
</evidence>
<organism evidence="9 10">
    <name type="scientific">Tepidiforma bonchosmolovskayae</name>
    <dbReference type="NCBI Taxonomy" id="2601677"/>
    <lineage>
        <taxon>Bacteria</taxon>
        <taxon>Bacillati</taxon>
        <taxon>Chloroflexota</taxon>
        <taxon>Tepidiformia</taxon>
        <taxon>Tepidiformales</taxon>
        <taxon>Tepidiformaceae</taxon>
        <taxon>Tepidiforma</taxon>
    </lineage>
</organism>
<evidence type="ECO:0000256" key="2">
    <source>
        <dbReference type="ARBA" id="ARBA00022729"/>
    </source>
</evidence>
<dbReference type="PANTHER" id="PTHR13887:SF14">
    <property type="entry name" value="DISULFIDE BOND FORMATION PROTEIN D"/>
    <property type="match status" value="1"/>
</dbReference>
<evidence type="ECO:0000256" key="6">
    <source>
        <dbReference type="SAM" id="MobiDB-lite"/>
    </source>
</evidence>
<evidence type="ECO:0000256" key="4">
    <source>
        <dbReference type="ARBA" id="ARBA00023157"/>
    </source>
</evidence>
<feature type="domain" description="Thioredoxin-like fold" evidence="8">
    <location>
        <begin position="91"/>
        <end position="260"/>
    </location>
</feature>
<proteinExistence type="inferred from homology"/>
<keyword evidence="5" id="KW-0676">Redox-active center</keyword>
<dbReference type="Pfam" id="PF13462">
    <property type="entry name" value="Thioredoxin_4"/>
    <property type="match status" value="1"/>
</dbReference>
<comment type="similarity">
    <text evidence="1">Belongs to the thioredoxin family. DsbA subfamily.</text>
</comment>
<keyword evidence="2" id="KW-0732">Signal</keyword>
<dbReference type="Proteomes" id="UP000326331">
    <property type="component" value="Chromosome"/>
</dbReference>
<gene>
    <name evidence="9" type="ORF">Tbon_07635</name>
</gene>
<evidence type="ECO:0000256" key="3">
    <source>
        <dbReference type="ARBA" id="ARBA00023002"/>
    </source>
</evidence>
<keyword evidence="7" id="KW-0472">Membrane</keyword>
<accession>A0ABX6C1L4</accession>
<evidence type="ECO:0000256" key="7">
    <source>
        <dbReference type="SAM" id="Phobius"/>
    </source>
</evidence>
<name>A0ABX6C1L4_9CHLR</name>
<keyword evidence="7" id="KW-1133">Transmembrane helix</keyword>
<feature type="compositionally biased region" description="Low complexity" evidence="6">
    <location>
        <begin position="276"/>
        <end position="295"/>
    </location>
</feature>
<feature type="compositionally biased region" description="Basic and acidic residues" evidence="6">
    <location>
        <begin position="1"/>
        <end position="11"/>
    </location>
</feature>
<feature type="transmembrane region" description="Helical" evidence="7">
    <location>
        <begin position="44"/>
        <end position="64"/>
    </location>
</feature>
<sequence>MSNRQARREMSRTQGTRPPRAPRASTPPPRRTGGGGSEIFTRPFVLIVAAVIVVLGAILVAVLVTSGGGSSDTIASRLKAKANDLPTDLANGMKLGKDDAPVKLTVYADFQCPFCLKFTGEQEIDIIEEFVKPGIVQLEYQNLPILGPESVRAALAGMCAADQNKFWQYHNKLFLVQAEAGQADDEKLNVGRFSDENLKKYAAELGLDTAKFNQCFDSSQHLDEVTQQQRTASSFGIRGTPGFLVNGQPLGAGTPADMDAWRSLFQQVQAQLATATAQAGSTATPAASPTGAASPAPTPTKAP</sequence>
<feature type="region of interest" description="Disordered" evidence="6">
    <location>
        <begin position="276"/>
        <end position="303"/>
    </location>
</feature>
<evidence type="ECO:0000256" key="5">
    <source>
        <dbReference type="ARBA" id="ARBA00023284"/>
    </source>
</evidence>
<dbReference type="SUPFAM" id="SSF52833">
    <property type="entry name" value="Thioredoxin-like"/>
    <property type="match status" value="1"/>
</dbReference>
<dbReference type="PANTHER" id="PTHR13887">
    <property type="entry name" value="GLUTATHIONE S-TRANSFERASE KAPPA"/>
    <property type="match status" value="1"/>
</dbReference>
<evidence type="ECO:0000256" key="1">
    <source>
        <dbReference type="ARBA" id="ARBA00005791"/>
    </source>
</evidence>
<feature type="compositionally biased region" description="Pro residues" evidence="6">
    <location>
        <begin position="19"/>
        <end position="30"/>
    </location>
</feature>
<dbReference type="EMBL" id="CP042829">
    <property type="protein sequence ID" value="QFG03170.1"/>
    <property type="molecule type" value="Genomic_DNA"/>
</dbReference>
<dbReference type="Gene3D" id="3.40.30.10">
    <property type="entry name" value="Glutaredoxin"/>
    <property type="match status" value="1"/>
</dbReference>
<dbReference type="InterPro" id="IPR012336">
    <property type="entry name" value="Thioredoxin-like_fold"/>
</dbReference>
<keyword evidence="3" id="KW-0560">Oxidoreductase</keyword>
<dbReference type="InterPro" id="IPR036249">
    <property type="entry name" value="Thioredoxin-like_sf"/>
</dbReference>